<dbReference type="GO" id="GO:0007034">
    <property type="term" value="P:vacuolar transport"/>
    <property type="evidence" value="ECO:0007669"/>
    <property type="project" value="UniProtKB-ARBA"/>
</dbReference>
<dbReference type="InterPro" id="IPR045007">
    <property type="entry name" value="LSB5"/>
</dbReference>
<dbReference type="SUPFAM" id="SSF89009">
    <property type="entry name" value="GAT-like domain"/>
    <property type="match status" value="1"/>
</dbReference>
<dbReference type="GO" id="GO:0043130">
    <property type="term" value="F:ubiquitin binding"/>
    <property type="evidence" value="ECO:0007669"/>
    <property type="project" value="InterPro"/>
</dbReference>
<dbReference type="GO" id="GO:0007015">
    <property type="term" value="P:actin filament organization"/>
    <property type="evidence" value="ECO:0007669"/>
    <property type="project" value="InterPro"/>
</dbReference>
<dbReference type="RefSeq" id="XP_017991841.1">
    <property type="nucleotide sequence ID" value="XM_018138496.1"/>
</dbReference>
<dbReference type="InterPro" id="IPR008942">
    <property type="entry name" value="ENTH_VHS"/>
</dbReference>
<dbReference type="EMBL" id="LGAV01000004">
    <property type="protein sequence ID" value="KOS14209.1"/>
    <property type="molecule type" value="Genomic_DNA"/>
</dbReference>
<dbReference type="OrthoDB" id="10068368at2759"/>
<gene>
    <name evidence="2" type="ORF">Malapachy_4041</name>
</gene>
<dbReference type="AlphaFoldDB" id="A0A0M9VPA0"/>
<dbReference type="PROSITE" id="PS50179">
    <property type="entry name" value="VHS"/>
    <property type="match status" value="1"/>
</dbReference>
<dbReference type="PANTHER" id="PTHR47789:SF1">
    <property type="entry name" value="LAS SEVENTEEN-BINDING PROTEIN 5"/>
    <property type="match status" value="1"/>
</dbReference>
<dbReference type="GeneID" id="28730372"/>
<dbReference type="VEuPathDB" id="FungiDB:Malapachy_4041"/>
<evidence type="ECO:0000313" key="3">
    <source>
        <dbReference type="Proteomes" id="UP000037751"/>
    </source>
</evidence>
<evidence type="ECO:0000313" key="2">
    <source>
        <dbReference type="EMBL" id="KOS14209.1"/>
    </source>
</evidence>
<reference evidence="2 3" key="1">
    <citation type="submission" date="2015-07" db="EMBL/GenBank/DDBJ databases">
        <title>Draft Genome Sequence of Malassezia furfur CBS1878 and Malassezia pachydermatis CBS1879.</title>
        <authorList>
            <person name="Triana S."/>
            <person name="Ohm R."/>
            <person name="Gonzalez A."/>
            <person name="DeCock H."/>
            <person name="Restrepo S."/>
            <person name="Celis A."/>
        </authorList>
    </citation>
    <scope>NUCLEOTIDE SEQUENCE [LARGE SCALE GENOMIC DNA]</scope>
    <source>
        <strain evidence="2 3">CBS 1879</strain>
    </source>
</reference>
<dbReference type="STRING" id="77020.A0A0M9VPA0"/>
<feature type="domain" description="VHS" evidence="1">
    <location>
        <begin position="35"/>
        <end position="153"/>
    </location>
</feature>
<comment type="caution">
    <text evidence="2">The sequence shown here is derived from an EMBL/GenBank/DDBJ whole genome shotgun (WGS) entry which is preliminary data.</text>
</comment>
<dbReference type="GO" id="GO:0035091">
    <property type="term" value="F:phosphatidylinositol binding"/>
    <property type="evidence" value="ECO:0007669"/>
    <property type="project" value="InterPro"/>
</dbReference>
<dbReference type="Gene3D" id="1.25.40.90">
    <property type="match status" value="1"/>
</dbReference>
<proteinExistence type="predicted"/>
<dbReference type="InterPro" id="IPR002014">
    <property type="entry name" value="VHS_dom"/>
</dbReference>
<dbReference type="Proteomes" id="UP000037751">
    <property type="component" value="Unassembled WGS sequence"/>
</dbReference>
<dbReference type="GO" id="GO:0006897">
    <property type="term" value="P:endocytosis"/>
    <property type="evidence" value="ECO:0007669"/>
    <property type="project" value="InterPro"/>
</dbReference>
<dbReference type="GO" id="GO:0051666">
    <property type="term" value="P:actin cortical patch localization"/>
    <property type="evidence" value="ECO:0007669"/>
    <property type="project" value="TreeGrafter"/>
</dbReference>
<keyword evidence="3" id="KW-1185">Reference proteome</keyword>
<dbReference type="Pfam" id="PF00790">
    <property type="entry name" value="VHS"/>
    <property type="match status" value="1"/>
</dbReference>
<evidence type="ECO:0000259" key="1">
    <source>
        <dbReference type="PROSITE" id="PS50179"/>
    </source>
</evidence>
<organism evidence="2 3">
    <name type="scientific">Malassezia pachydermatis</name>
    <dbReference type="NCBI Taxonomy" id="77020"/>
    <lineage>
        <taxon>Eukaryota</taxon>
        <taxon>Fungi</taxon>
        <taxon>Dikarya</taxon>
        <taxon>Basidiomycota</taxon>
        <taxon>Ustilaginomycotina</taxon>
        <taxon>Malasseziomycetes</taxon>
        <taxon>Malasseziales</taxon>
        <taxon>Malasseziaceae</taxon>
        <taxon>Malassezia</taxon>
    </lineage>
</organism>
<protein>
    <submittedName>
        <fullName evidence="2">Vhs domain-containing protein</fullName>
    </submittedName>
</protein>
<dbReference type="PANTHER" id="PTHR47789">
    <property type="entry name" value="LAS SEVENTEEN-BINDING PROTEIN 5"/>
    <property type="match status" value="1"/>
</dbReference>
<name>A0A0M9VPA0_9BASI</name>
<accession>A0A0M9VPA0</accession>
<dbReference type="GO" id="GO:0030479">
    <property type="term" value="C:actin cortical patch"/>
    <property type="evidence" value="ECO:0007669"/>
    <property type="project" value="TreeGrafter"/>
</dbReference>
<sequence>MPENVQASQASHHYIPHPHLSFHHTNPIESQIDELCSERYSETSYDGLGELSDLVEQTKGSPSVVAKAIRHHLEGDSVHAQKRALTIIEGLVEMGTPEFQRKFAEPTLVHAFQNTAENFGTDNGVRRKLMLMLLSWHRHFMRDPTMAHVSSLYGLCGGVDRVPVMPNQAKVIKPLHEHESTVDLLDDDSERVSVAGAISLASSESQALLQAMVNAREVHTNVLANEQVRVHVSNVLNSQKQLVRFIHTVNDEHYLGSLVQANDKIVDVLQRLQMAAAGGPIATHALGTEAPDRSDIITQASQRLTSISESEPTVWSNLSREVDHSLMVHSGFTSAAPSRPGLEAPERADGTEIDMAAAAHNTKQVNM</sequence>
<dbReference type="SUPFAM" id="SSF48464">
    <property type="entry name" value="ENTH/VHS domain"/>
    <property type="match status" value="1"/>
</dbReference>